<dbReference type="EMBL" id="JAUYZG010000020">
    <property type="protein sequence ID" value="KAK2876187.1"/>
    <property type="molecule type" value="Genomic_DNA"/>
</dbReference>
<evidence type="ECO:0000313" key="3">
    <source>
        <dbReference type="Proteomes" id="UP001187343"/>
    </source>
</evidence>
<dbReference type="AlphaFoldDB" id="A0AA88TNJ1"/>
<protein>
    <submittedName>
        <fullName evidence="2">Uncharacterized protein</fullName>
    </submittedName>
</protein>
<keyword evidence="3" id="KW-1185">Reference proteome</keyword>
<organism evidence="2 3">
    <name type="scientific">Cirrhinus molitorella</name>
    <name type="common">mud carp</name>
    <dbReference type="NCBI Taxonomy" id="172907"/>
    <lineage>
        <taxon>Eukaryota</taxon>
        <taxon>Metazoa</taxon>
        <taxon>Chordata</taxon>
        <taxon>Craniata</taxon>
        <taxon>Vertebrata</taxon>
        <taxon>Euteleostomi</taxon>
        <taxon>Actinopterygii</taxon>
        <taxon>Neopterygii</taxon>
        <taxon>Teleostei</taxon>
        <taxon>Ostariophysi</taxon>
        <taxon>Cypriniformes</taxon>
        <taxon>Cyprinidae</taxon>
        <taxon>Labeoninae</taxon>
        <taxon>Labeonini</taxon>
        <taxon>Cirrhinus</taxon>
    </lineage>
</organism>
<gene>
    <name evidence="2" type="ORF">Q8A67_020283</name>
</gene>
<sequence length="101" mass="10721">MASFKLQVKGNTSAGQPGDMGGTCQSSSKAEDEFHLQIRFPAATRLIGKIRAAGNSGLRMESVNGAHHLFSENERFSRGTRSSGMLADGILTPAGLLCLLR</sequence>
<name>A0AA88TNJ1_9TELE</name>
<reference evidence="2" key="1">
    <citation type="submission" date="2023-08" db="EMBL/GenBank/DDBJ databases">
        <title>Chromosome-level Genome Assembly of mud carp (Cirrhinus molitorella).</title>
        <authorList>
            <person name="Liu H."/>
        </authorList>
    </citation>
    <scope>NUCLEOTIDE SEQUENCE</scope>
    <source>
        <strain evidence="2">Prfri</strain>
        <tissue evidence="2">Muscle</tissue>
    </source>
</reference>
<comment type="caution">
    <text evidence="2">The sequence shown here is derived from an EMBL/GenBank/DDBJ whole genome shotgun (WGS) entry which is preliminary data.</text>
</comment>
<proteinExistence type="predicted"/>
<evidence type="ECO:0000256" key="1">
    <source>
        <dbReference type="SAM" id="MobiDB-lite"/>
    </source>
</evidence>
<feature type="region of interest" description="Disordered" evidence="1">
    <location>
        <begin position="1"/>
        <end position="28"/>
    </location>
</feature>
<accession>A0AA88TNJ1</accession>
<evidence type="ECO:0000313" key="2">
    <source>
        <dbReference type="EMBL" id="KAK2876187.1"/>
    </source>
</evidence>
<dbReference type="Proteomes" id="UP001187343">
    <property type="component" value="Unassembled WGS sequence"/>
</dbReference>